<dbReference type="GO" id="GO:0008270">
    <property type="term" value="F:zinc ion binding"/>
    <property type="evidence" value="ECO:0007669"/>
    <property type="project" value="UniProtKB-KW"/>
</dbReference>
<dbReference type="KEGG" id="dfa:DFA_07651"/>
<dbReference type="InterPro" id="IPR008906">
    <property type="entry name" value="HATC_C_dom"/>
</dbReference>
<reference evidence="8" key="1">
    <citation type="journal article" date="2011" name="Genome Res.">
        <title>Phylogeny-wide analysis of social amoeba genomes highlights ancient origins for complex intercellular communication.</title>
        <authorList>
            <person name="Heidel A.J."/>
            <person name="Lawal H.M."/>
            <person name="Felder M."/>
            <person name="Schilde C."/>
            <person name="Helps N.R."/>
            <person name="Tunggal B."/>
            <person name="Rivero F."/>
            <person name="John U."/>
            <person name="Schleicher M."/>
            <person name="Eichinger L."/>
            <person name="Platzer M."/>
            <person name="Noegel A.A."/>
            <person name="Schaap P."/>
            <person name="Gloeckner G."/>
        </authorList>
    </citation>
    <scope>NUCLEOTIDE SEQUENCE [LARGE SCALE GENOMIC DNA]</scope>
    <source>
        <strain evidence="8">SH3</strain>
    </source>
</reference>
<dbReference type="PANTHER" id="PTHR46481">
    <property type="entry name" value="ZINC FINGER BED DOMAIN-CONTAINING PROTEIN 4"/>
    <property type="match status" value="1"/>
</dbReference>
<dbReference type="OrthoDB" id="1607513at2759"/>
<dbReference type="AlphaFoldDB" id="F4Q2J4"/>
<dbReference type="RefSeq" id="XP_004355147.1">
    <property type="nucleotide sequence ID" value="XM_004355095.1"/>
</dbReference>
<evidence type="ECO:0000313" key="8">
    <source>
        <dbReference type="Proteomes" id="UP000007797"/>
    </source>
</evidence>
<dbReference type="InterPro" id="IPR012337">
    <property type="entry name" value="RNaseH-like_sf"/>
</dbReference>
<dbReference type="InterPro" id="IPR052035">
    <property type="entry name" value="ZnF_BED_domain_contain"/>
</dbReference>
<dbReference type="GeneID" id="14869004"/>
<accession>F4Q2J4</accession>
<evidence type="ECO:0000256" key="3">
    <source>
        <dbReference type="ARBA" id="ARBA00022771"/>
    </source>
</evidence>
<dbReference type="STRING" id="1054147.F4Q2J4"/>
<evidence type="ECO:0000256" key="2">
    <source>
        <dbReference type="ARBA" id="ARBA00022723"/>
    </source>
</evidence>
<dbReference type="Proteomes" id="UP000007797">
    <property type="component" value="Unassembled WGS sequence"/>
</dbReference>
<keyword evidence="3" id="KW-0863">Zinc-finger</keyword>
<proteinExistence type="predicted"/>
<dbReference type="GO" id="GO:0005634">
    <property type="term" value="C:nucleus"/>
    <property type="evidence" value="ECO:0007669"/>
    <property type="project" value="UniProtKB-SubCell"/>
</dbReference>
<dbReference type="Pfam" id="PF05699">
    <property type="entry name" value="Dimer_Tnp_hAT"/>
    <property type="match status" value="1"/>
</dbReference>
<feature type="domain" description="HAT C-terminal dimerisation" evidence="6">
    <location>
        <begin position="398"/>
        <end position="462"/>
    </location>
</feature>
<evidence type="ECO:0000313" key="7">
    <source>
        <dbReference type="EMBL" id="EGG16673.1"/>
    </source>
</evidence>
<keyword evidence="5" id="KW-0539">Nucleus</keyword>
<keyword evidence="2" id="KW-0479">Metal-binding</keyword>
<name>F4Q2J4_CACFS</name>
<dbReference type="SUPFAM" id="SSF53098">
    <property type="entry name" value="Ribonuclease H-like"/>
    <property type="match status" value="1"/>
</dbReference>
<organism evidence="7 8">
    <name type="scientific">Cavenderia fasciculata</name>
    <name type="common">Slime mold</name>
    <name type="synonym">Dictyostelium fasciculatum</name>
    <dbReference type="NCBI Taxonomy" id="261658"/>
    <lineage>
        <taxon>Eukaryota</taxon>
        <taxon>Amoebozoa</taxon>
        <taxon>Evosea</taxon>
        <taxon>Eumycetozoa</taxon>
        <taxon>Dictyostelia</taxon>
        <taxon>Acytosteliales</taxon>
        <taxon>Cavenderiaceae</taxon>
        <taxon>Cavenderia</taxon>
    </lineage>
</organism>
<gene>
    <name evidence="7" type="ORF">DFA_07651</name>
</gene>
<dbReference type="EMBL" id="GL883021">
    <property type="protein sequence ID" value="EGG16673.1"/>
    <property type="molecule type" value="Genomic_DNA"/>
</dbReference>
<evidence type="ECO:0000256" key="4">
    <source>
        <dbReference type="ARBA" id="ARBA00022833"/>
    </source>
</evidence>
<comment type="subcellular location">
    <subcellularLocation>
        <location evidence="1">Nucleus</location>
    </subcellularLocation>
</comment>
<evidence type="ECO:0000259" key="6">
    <source>
        <dbReference type="Pfam" id="PF05699"/>
    </source>
</evidence>
<evidence type="ECO:0000256" key="1">
    <source>
        <dbReference type="ARBA" id="ARBA00004123"/>
    </source>
</evidence>
<dbReference type="PANTHER" id="PTHR46481:SF10">
    <property type="entry name" value="ZINC FINGER BED DOMAIN-CONTAINING PROTEIN 39"/>
    <property type="match status" value="1"/>
</dbReference>
<keyword evidence="8" id="KW-1185">Reference proteome</keyword>
<protein>
    <recommendedName>
        <fullName evidence="6">HAT C-terminal dimerisation domain-containing protein</fullName>
    </recommendedName>
</protein>
<keyword evidence="4" id="KW-0862">Zinc</keyword>
<sequence>MNSQERVDFQLEHLNQSKFKDHYTPIPCNDHSQGKNVDMLYKCVVCNEIRNGTTPKNLVHNCQVASDQPSTKKEFYNSLSKFIIQNNLAFHVVDGDSLWILLDVVNRYIGGTNGLRITSVTMKTKINEIYSDTKTHISELVKNLHNITITLDGWEANNNDRFLGITVHGLLFDMTQKAHRFYATLGCNHFTSNHTAVNTVEKIKQVVKEFNLDLTKVDMVVTDNASVMNKTRELLIADFPQAKHQGCLAHSHQLIVGEFLKLKQVEDIKSIYSGISKHFKHSGLAYESLWGMTKEDEPLVRFPKPTVVRWGSWYDNLEKLKKSIPSLNRYIQKKQLEPTKSQGLVIITPAIETQIDLILGQLKTAREITTQIQGRSISVSDALPFLKRLEDNGRDFKDRPDPLDWWNDQKNANWVEPLKEYALYVLALCCTSVESERLFSFGGKIVNKSRSSLSPSATHQLSLCKSNQHLCIYDQFIHNKPP</sequence>
<dbReference type="GO" id="GO:0046983">
    <property type="term" value="F:protein dimerization activity"/>
    <property type="evidence" value="ECO:0007669"/>
    <property type="project" value="InterPro"/>
</dbReference>
<evidence type="ECO:0000256" key="5">
    <source>
        <dbReference type="ARBA" id="ARBA00023242"/>
    </source>
</evidence>